<dbReference type="GO" id="GO:0005840">
    <property type="term" value="C:ribosome"/>
    <property type="evidence" value="ECO:0007669"/>
    <property type="project" value="UniProtKB-KW"/>
</dbReference>
<keyword evidence="7" id="KW-1185">Reference proteome</keyword>
<dbReference type="Proteomes" id="UP001345219">
    <property type="component" value="Chromosome 18"/>
</dbReference>
<dbReference type="AlphaFoldDB" id="A0AAN7L252"/>
<feature type="region of interest" description="Disordered" evidence="5">
    <location>
        <begin position="881"/>
        <end position="909"/>
    </location>
</feature>
<dbReference type="PANTHER" id="PTHR31762:SF10">
    <property type="entry name" value="FAS-BINDING FACTOR-LIKE PROTEIN"/>
    <property type="match status" value="1"/>
</dbReference>
<dbReference type="Pfam" id="PF01092">
    <property type="entry name" value="Ribosomal_S6e"/>
    <property type="match status" value="1"/>
</dbReference>
<evidence type="ECO:0000313" key="6">
    <source>
        <dbReference type="EMBL" id="KAK4776024.1"/>
    </source>
</evidence>
<evidence type="ECO:0000313" key="7">
    <source>
        <dbReference type="Proteomes" id="UP001345219"/>
    </source>
</evidence>
<feature type="compositionally biased region" description="Low complexity" evidence="5">
    <location>
        <begin position="185"/>
        <end position="196"/>
    </location>
</feature>
<name>A0AAN7L252_9MYRT</name>
<dbReference type="Gene3D" id="1.20.5.2650">
    <property type="match status" value="1"/>
</dbReference>
<dbReference type="InterPro" id="IPR020924">
    <property type="entry name" value="Ribosomal_eS6_arc"/>
</dbReference>
<dbReference type="InterPro" id="IPR018282">
    <property type="entry name" value="Ribosomal_eS6_CS"/>
</dbReference>
<feature type="compositionally biased region" description="Basic and acidic residues" evidence="5">
    <location>
        <begin position="881"/>
        <end position="893"/>
    </location>
</feature>
<dbReference type="GO" id="GO:1990904">
    <property type="term" value="C:ribonucleoprotein complex"/>
    <property type="evidence" value="ECO:0007669"/>
    <property type="project" value="UniProtKB-KW"/>
</dbReference>
<feature type="coiled-coil region" evidence="4">
    <location>
        <begin position="378"/>
        <end position="405"/>
    </location>
</feature>
<comment type="similarity">
    <text evidence="1">Belongs to the eukaryotic ribosomal protein eS6 family.</text>
</comment>
<evidence type="ECO:0000256" key="5">
    <source>
        <dbReference type="SAM" id="MobiDB-lite"/>
    </source>
</evidence>
<dbReference type="GO" id="GO:0000911">
    <property type="term" value="P:cytokinesis by cell plate formation"/>
    <property type="evidence" value="ECO:0007669"/>
    <property type="project" value="InterPro"/>
</dbReference>
<keyword evidence="3" id="KW-0687">Ribonucleoprotein</keyword>
<dbReference type="InterPro" id="IPR001377">
    <property type="entry name" value="Ribosomal_eS6"/>
</dbReference>
<accession>A0AAN7L252</accession>
<feature type="coiled-coil region" evidence="4">
    <location>
        <begin position="295"/>
        <end position="343"/>
    </location>
</feature>
<dbReference type="SMART" id="SM01405">
    <property type="entry name" value="Ribosomal_S6e"/>
    <property type="match status" value="1"/>
</dbReference>
<feature type="compositionally biased region" description="Low complexity" evidence="5">
    <location>
        <begin position="77"/>
        <end position="88"/>
    </location>
</feature>
<comment type="caution">
    <text evidence="6">The sequence shown here is derived from an EMBL/GenBank/DDBJ whole genome shotgun (WGS) entry which is preliminary data.</text>
</comment>
<feature type="compositionally biased region" description="Polar residues" evidence="5">
    <location>
        <begin position="139"/>
        <end position="184"/>
    </location>
</feature>
<evidence type="ECO:0000256" key="2">
    <source>
        <dbReference type="ARBA" id="ARBA00022980"/>
    </source>
</evidence>
<dbReference type="GO" id="GO:0003735">
    <property type="term" value="F:structural constituent of ribosome"/>
    <property type="evidence" value="ECO:0007669"/>
    <property type="project" value="InterPro"/>
</dbReference>
<feature type="compositionally biased region" description="Polar residues" evidence="5">
    <location>
        <begin position="95"/>
        <end position="108"/>
    </location>
</feature>
<keyword evidence="4" id="KW-0175">Coiled coil</keyword>
<protein>
    <recommendedName>
        <fullName evidence="8">40S ribosomal protein S6</fullName>
    </recommendedName>
</protein>
<proteinExistence type="inferred from homology"/>
<feature type="compositionally biased region" description="Acidic residues" evidence="5">
    <location>
        <begin position="62"/>
        <end position="71"/>
    </location>
</feature>
<dbReference type="InterPro" id="IPR040321">
    <property type="entry name" value="SCD2-like"/>
</dbReference>
<dbReference type="PANTHER" id="PTHR31762">
    <property type="entry name" value="FAS-BINDING FACTOR-LIKE PROTEIN"/>
    <property type="match status" value="1"/>
</dbReference>
<dbReference type="HAMAP" id="MF_00512">
    <property type="entry name" value="Ribosomal_eS6"/>
    <property type="match status" value="1"/>
</dbReference>
<dbReference type="GO" id="GO:0006412">
    <property type="term" value="P:translation"/>
    <property type="evidence" value="ECO:0007669"/>
    <property type="project" value="InterPro"/>
</dbReference>
<gene>
    <name evidence="6" type="ORF">SAY87_023985</name>
</gene>
<reference evidence="6 7" key="1">
    <citation type="journal article" date="2023" name="Hortic Res">
        <title>Pangenome of water caltrop reveals structural variations and asymmetric subgenome divergence after allopolyploidization.</title>
        <authorList>
            <person name="Zhang X."/>
            <person name="Chen Y."/>
            <person name="Wang L."/>
            <person name="Yuan Y."/>
            <person name="Fang M."/>
            <person name="Shi L."/>
            <person name="Lu R."/>
            <person name="Comes H.P."/>
            <person name="Ma Y."/>
            <person name="Chen Y."/>
            <person name="Huang G."/>
            <person name="Zhou Y."/>
            <person name="Zheng Z."/>
            <person name="Qiu Y."/>
        </authorList>
    </citation>
    <scope>NUCLEOTIDE SEQUENCE [LARGE SCALE GENOMIC DNA]</scope>
    <source>
        <tissue evidence="6">Roots</tissue>
    </source>
</reference>
<evidence type="ECO:0008006" key="8">
    <source>
        <dbReference type="Google" id="ProtNLM"/>
    </source>
</evidence>
<sequence>MDRMRHASVRKQSNPVTPGTPASPMMSPLPLHARSGSIGNLKKANTRAAAQRLAQVMSHQPDDDEEDDDLSYEYTPSSGAGSIGLAAGRGRRPQSPMSVRSNLEQPQSVRPGAIGKLSLPNNSLEQPSPVHSAPLSRPSHPNTAEQSQSARSTMPSRTSQTINVEQQPTSARSLRTSQASNVEQPPSSRSFRSSPSMNMEQPPSARSMPVGRPYVVKPVSVVPASVPITLKPTTTNAPAETLGEHRKERSVPIILKPTTTNAPAETLGEHRRERSVMSVDLDNTNFKDTSSQRSTSALQDELDMIQEENDNLLEKLRLAEERCEEAEARAQQLEKQISTLGEGVTLEARLLSRKEAALQQREAALRIASQKHGRMEDMATLRLEAETAREEASSAMEKLYELQAMNQRAILTPEEKEEVVLKRCWIARYWNLCVKHGIHGEIAQAKSNYWSSFAPCPLEVVLAAGQKVKENNSSNYDNPKRRRERLQSNLTESSSGEMNIESMLQVEKGLRELVSLKVEDAILFAMAQQCQRNTKRSDVPDEVKLANEGLTEVQELSEEEAEDVNFKQAWLACFWSRAKNLGLEDDIAEERVMFWIDQTDQPLTSHDAVAVERGLLEMRKLGIETQLWQESRRELGRDPANSKRKQEQHSVRVASSGQLNMKFNIANPTTGCQKKLEIDDDQKLRAFFDKRISQEVSGDALGEEFKGYVFKIMGGCDKQGFPMKQGVLTPGRVRLLLHRGTPCFRGYGRRDGERRRKSVRGCIVSQDLSVLNLVIVKKGEKDLPGLTDVEKPRMRGPKRASKIRKLFNLSKEDDVRKYVNTYRRTFTNKSGKKVSKAPKIQRLVTPLTLQRKRGRIAEKKKRIAKSNADAAEYQKLLATRLKEQRERRSESLAKKRSRLSAASKPSVAA</sequence>
<evidence type="ECO:0000256" key="4">
    <source>
        <dbReference type="SAM" id="Coils"/>
    </source>
</evidence>
<keyword evidence="2" id="KW-0689">Ribosomal protein</keyword>
<organism evidence="6 7">
    <name type="scientific">Trapa incisa</name>
    <dbReference type="NCBI Taxonomy" id="236973"/>
    <lineage>
        <taxon>Eukaryota</taxon>
        <taxon>Viridiplantae</taxon>
        <taxon>Streptophyta</taxon>
        <taxon>Embryophyta</taxon>
        <taxon>Tracheophyta</taxon>
        <taxon>Spermatophyta</taxon>
        <taxon>Magnoliopsida</taxon>
        <taxon>eudicotyledons</taxon>
        <taxon>Gunneridae</taxon>
        <taxon>Pentapetalae</taxon>
        <taxon>rosids</taxon>
        <taxon>malvids</taxon>
        <taxon>Myrtales</taxon>
        <taxon>Lythraceae</taxon>
        <taxon>Trapa</taxon>
    </lineage>
</organism>
<feature type="region of interest" description="Disordered" evidence="5">
    <location>
        <begin position="1"/>
        <end position="211"/>
    </location>
</feature>
<feature type="compositionally biased region" description="Basic and acidic residues" evidence="5">
    <location>
        <begin position="632"/>
        <end position="650"/>
    </location>
</feature>
<evidence type="ECO:0000256" key="1">
    <source>
        <dbReference type="ARBA" id="ARBA00009312"/>
    </source>
</evidence>
<evidence type="ECO:0000256" key="3">
    <source>
        <dbReference type="ARBA" id="ARBA00023274"/>
    </source>
</evidence>
<feature type="region of interest" description="Disordered" evidence="5">
    <location>
        <begin position="632"/>
        <end position="651"/>
    </location>
</feature>
<dbReference type="EMBL" id="JAXIOK010000003">
    <property type="protein sequence ID" value="KAK4776024.1"/>
    <property type="molecule type" value="Genomic_DNA"/>
</dbReference>
<dbReference type="PROSITE" id="PS00578">
    <property type="entry name" value="RIBOSOMAL_S6E"/>
    <property type="match status" value="1"/>
</dbReference>